<dbReference type="AlphaFoldDB" id="A0A369J7I3"/>
<evidence type="ECO:0000313" key="4">
    <source>
        <dbReference type="Proteomes" id="UP000076154"/>
    </source>
</evidence>
<keyword evidence="4" id="KW-1185">Reference proteome</keyword>
<evidence type="ECO:0000256" key="1">
    <source>
        <dbReference type="SAM" id="MobiDB-lite"/>
    </source>
</evidence>
<name>A0A369J7I3_HYPMA</name>
<accession>A0A369J7I3</accession>
<reference evidence="3" key="1">
    <citation type="submission" date="2018-04" db="EMBL/GenBank/DDBJ databases">
        <title>Whole genome sequencing of Hypsizygus marmoreus.</title>
        <authorList>
            <person name="Choi I.-G."/>
            <person name="Min B."/>
            <person name="Kim J.-G."/>
            <person name="Kim S."/>
            <person name="Oh Y.-L."/>
            <person name="Kong W.-S."/>
            <person name="Park H."/>
            <person name="Jeong J."/>
            <person name="Song E.-S."/>
        </authorList>
    </citation>
    <scope>NUCLEOTIDE SEQUENCE [LARGE SCALE GENOMIC DNA]</scope>
    <source>
        <strain evidence="3">51987-8</strain>
    </source>
</reference>
<feature type="region of interest" description="Disordered" evidence="1">
    <location>
        <begin position="174"/>
        <end position="203"/>
    </location>
</feature>
<feature type="transmembrane region" description="Helical" evidence="2">
    <location>
        <begin position="49"/>
        <end position="71"/>
    </location>
</feature>
<feature type="compositionally biased region" description="Gly residues" evidence="1">
    <location>
        <begin position="190"/>
        <end position="200"/>
    </location>
</feature>
<keyword evidence="2" id="KW-1133">Transmembrane helix</keyword>
<organism evidence="3 4">
    <name type="scientific">Hypsizygus marmoreus</name>
    <name type="common">White beech mushroom</name>
    <name type="synonym">Agaricus marmoreus</name>
    <dbReference type="NCBI Taxonomy" id="39966"/>
    <lineage>
        <taxon>Eukaryota</taxon>
        <taxon>Fungi</taxon>
        <taxon>Dikarya</taxon>
        <taxon>Basidiomycota</taxon>
        <taxon>Agaricomycotina</taxon>
        <taxon>Agaricomycetes</taxon>
        <taxon>Agaricomycetidae</taxon>
        <taxon>Agaricales</taxon>
        <taxon>Tricholomatineae</taxon>
        <taxon>Lyophyllaceae</taxon>
        <taxon>Hypsizygus</taxon>
    </lineage>
</organism>
<proteinExistence type="predicted"/>
<gene>
    <name evidence="3" type="ORF">Hypma_003931</name>
</gene>
<sequence length="222" mass="24494">MSSTNDPQYGLQSIHRAGQQSPHPRVIVELFSIFAFRIAHITISKLVDALSIHVSSPVLTAFILVSIYALIDMERTRSRARFMYETMSGLVHGVQESAEDVVHELLDCPPRRQAAHETPAVLTIILWTRTTRSERRLRSSRRRRMVRAGIERERIRVGAGRRGLRVLRVGRATGGGGSRRGRRYGVDSIAGGGGGGGGVGSENETEDRVMQISCPLGNKVQI</sequence>
<dbReference type="EMBL" id="LUEZ02000143">
    <property type="protein sequence ID" value="RDB15673.1"/>
    <property type="molecule type" value="Genomic_DNA"/>
</dbReference>
<evidence type="ECO:0000256" key="2">
    <source>
        <dbReference type="SAM" id="Phobius"/>
    </source>
</evidence>
<dbReference type="Proteomes" id="UP000076154">
    <property type="component" value="Unassembled WGS sequence"/>
</dbReference>
<dbReference type="InParanoid" id="A0A369J7I3"/>
<keyword evidence="2" id="KW-0472">Membrane</keyword>
<keyword evidence="2" id="KW-0812">Transmembrane</keyword>
<protein>
    <submittedName>
        <fullName evidence="3">Uncharacterized protein</fullName>
    </submittedName>
</protein>
<comment type="caution">
    <text evidence="3">The sequence shown here is derived from an EMBL/GenBank/DDBJ whole genome shotgun (WGS) entry which is preliminary data.</text>
</comment>
<evidence type="ECO:0000313" key="3">
    <source>
        <dbReference type="EMBL" id="RDB15673.1"/>
    </source>
</evidence>